<reference evidence="5" key="2">
    <citation type="submission" date="2025-09" db="UniProtKB">
        <authorList>
            <consortium name="Ensembl"/>
        </authorList>
    </citation>
    <scope>IDENTIFICATION</scope>
</reference>
<dbReference type="InterPro" id="IPR005343">
    <property type="entry name" value="Noc2"/>
</dbReference>
<dbReference type="GO" id="GO:0042393">
    <property type="term" value="F:histone binding"/>
    <property type="evidence" value="ECO:0007669"/>
    <property type="project" value="TreeGrafter"/>
</dbReference>
<keyword evidence="3" id="KW-0539">Nucleus</keyword>
<comment type="subcellular location">
    <subcellularLocation>
        <location evidence="1">Nucleus</location>
    </subcellularLocation>
</comment>
<keyword evidence="6" id="KW-1185">Reference proteome</keyword>
<dbReference type="Proteomes" id="UP000694409">
    <property type="component" value="Unassembled WGS sequence"/>
</dbReference>
<evidence type="ECO:0000256" key="3">
    <source>
        <dbReference type="ARBA" id="ARBA00023242"/>
    </source>
</evidence>
<dbReference type="GO" id="GO:0030690">
    <property type="term" value="C:Noc1p-Noc2p complex"/>
    <property type="evidence" value="ECO:0007669"/>
    <property type="project" value="TreeGrafter"/>
</dbReference>
<protein>
    <submittedName>
        <fullName evidence="5">NOC2 like nucleolar associated transcriptional repressor</fullName>
    </submittedName>
</protein>
<feature type="compositionally biased region" description="Basic and acidic residues" evidence="4">
    <location>
        <begin position="616"/>
        <end position="632"/>
    </location>
</feature>
<feature type="region of interest" description="Disordered" evidence="4">
    <location>
        <begin position="62"/>
        <end position="102"/>
    </location>
</feature>
<feature type="region of interest" description="Disordered" evidence="4">
    <location>
        <begin position="616"/>
        <end position="705"/>
    </location>
</feature>
<feature type="region of interest" description="Disordered" evidence="4">
    <location>
        <begin position="1"/>
        <end position="50"/>
    </location>
</feature>
<feature type="compositionally biased region" description="Acidic residues" evidence="4">
    <location>
        <begin position="83"/>
        <end position="99"/>
    </location>
</feature>
<evidence type="ECO:0000313" key="6">
    <source>
        <dbReference type="Proteomes" id="UP000694409"/>
    </source>
</evidence>
<proteinExistence type="inferred from homology"/>
<name>A0A8C9NYP1_SERCA</name>
<dbReference type="Ensembl" id="ENSSCAT00000026807.1">
    <property type="protein sequence ID" value="ENSSCAP00000024098.1"/>
    <property type="gene ID" value="ENSSCAG00000017217.1"/>
</dbReference>
<dbReference type="GO" id="GO:0005730">
    <property type="term" value="C:nucleolus"/>
    <property type="evidence" value="ECO:0007669"/>
    <property type="project" value="TreeGrafter"/>
</dbReference>
<evidence type="ECO:0000313" key="5">
    <source>
        <dbReference type="Ensembl" id="ENSSCAP00000024098.1"/>
    </source>
</evidence>
<dbReference type="GO" id="GO:0003714">
    <property type="term" value="F:transcription corepressor activity"/>
    <property type="evidence" value="ECO:0007669"/>
    <property type="project" value="TreeGrafter"/>
</dbReference>
<evidence type="ECO:0000256" key="1">
    <source>
        <dbReference type="ARBA" id="ARBA00004123"/>
    </source>
</evidence>
<dbReference type="GO" id="GO:0030691">
    <property type="term" value="C:Noc2p-Noc3p complex"/>
    <property type="evidence" value="ECO:0007669"/>
    <property type="project" value="TreeGrafter"/>
</dbReference>
<accession>A0A8C9NYP1</accession>
<gene>
    <name evidence="5" type="primary">NOC2L</name>
</gene>
<dbReference type="PANTHER" id="PTHR12687">
    <property type="entry name" value="NUCLEOLAR COMPLEX 2 AND RAD4-RELATED"/>
    <property type="match status" value="1"/>
</dbReference>
<evidence type="ECO:0000256" key="2">
    <source>
        <dbReference type="ARBA" id="ARBA00005907"/>
    </source>
</evidence>
<dbReference type="GeneTree" id="ENSGT00390000010057"/>
<reference evidence="5" key="1">
    <citation type="submission" date="2025-08" db="UniProtKB">
        <authorList>
            <consortium name="Ensembl"/>
        </authorList>
    </citation>
    <scope>IDENTIFICATION</scope>
</reference>
<feature type="compositionally biased region" description="Acidic residues" evidence="4">
    <location>
        <begin position="633"/>
        <end position="642"/>
    </location>
</feature>
<dbReference type="AlphaFoldDB" id="A0A8C9NYP1"/>
<dbReference type="GO" id="GO:0042273">
    <property type="term" value="P:ribosomal large subunit biogenesis"/>
    <property type="evidence" value="ECO:0007669"/>
    <property type="project" value="TreeGrafter"/>
</dbReference>
<organism evidence="5 6">
    <name type="scientific">Serinus canaria</name>
    <name type="common">Island canary</name>
    <name type="synonym">Fringilla canaria</name>
    <dbReference type="NCBI Taxonomy" id="9135"/>
    <lineage>
        <taxon>Eukaryota</taxon>
        <taxon>Metazoa</taxon>
        <taxon>Chordata</taxon>
        <taxon>Craniata</taxon>
        <taxon>Vertebrata</taxon>
        <taxon>Euteleostomi</taxon>
        <taxon>Archelosauria</taxon>
        <taxon>Archosauria</taxon>
        <taxon>Dinosauria</taxon>
        <taxon>Saurischia</taxon>
        <taxon>Theropoda</taxon>
        <taxon>Coelurosauria</taxon>
        <taxon>Aves</taxon>
        <taxon>Neognathae</taxon>
        <taxon>Neoaves</taxon>
        <taxon>Telluraves</taxon>
        <taxon>Australaves</taxon>
        <taxon>Passeriformes</taxon>
        <taxon>Passeroidea</taxon>
        <taxon>Fringillidae</taxon>
        <taxon>Carduelinae</taxon>
        <taxon>Serinus</taxon>
    </lineage>
</organism>
<dbReference type="Pfam" id="PF03715">
    <property type="entry name" value="Noc2"/>
    <property type="match status" value="1"/>
</dbReference>
<dbReference type="PANTHER" id="PTHR12687:SF4">
    <property type="entry name" value="NUCLEOLAR COMPLEX PROTEIN 2 HOMOLOG"/>
    <property type="match status" value="1"/>
</dbReference>
<dbReference type="GO" id="GO:0005654">
    <property type="term" value="C:nucleoplasm"/>
    <property type="evidence" value="ECO:0007669"/>
    <property type="project" value="TreeGrafter"/>
</dbReference>
<feature type="compositionally biased region" description="Basic and acidic residues" evidence="4">
    <location>
        <begin position="33"/>
        <end position="50"/>
    </location>
</feature>
<dbReference type="InterPro" id="IPR016024">
    <property type="entry name" value="ARM-type_fold"/>
</dbReference>
<feature type="compositionally biased region" description="Acidic residues" evidence="4">
    <location>
        <begin position="66"/>
        <end position="75"/>
    </location>
</feature>
<evidence type="ECO:0000256" key="4">
    <source>
        <dbReference type="SAM" id="MobiDB-lite"/>
    </source>
</evidence>
<dbReference type="GO" id="GO:0000122">
    <property type="term" value="P:negative regulation of transcription by RNA polymerase II"/>
    <property type="evidence" value="ECO:0007669"/>
    <property type="project" value="TreeGrafter"/>
</dbReference>
<feature type="compositionally biased region" description="Acidic residues" evidence="4">
    <location>
        <begin position="695"/>
        <end position="705"/>
    </location>
</feature>
<comment type="similarity">
    <text evidence="2">Belongs to the NOC2 family.</text>
</comment>
<sequence length="705" mass="80907">PAQSPPKAEQNEPCGSERSWKCGEFSPSRKKGKASEHKDQLSRLKDRDPEFYKFLEENDRKLLDFDASDSSEEEEALHRPPDTLEEASDEDEDDEDEEQEKVKRKKVSLIHVSLKMVEEWKKAAQRNLTPKLFHEITQAYKAAVATTKGDSGGDPSKFQVTDTAVFNALVSFCIRDLFHHLHKLLLPKAPKNKLKMVLPSTSPLWGKLRLDIKVYLGCTIQLLSCLTEASVGAAVLQHVNSTVPYYLSFPKQCRALLKVRQTITLWSTGEETVRVLAFLVLNKICRYKKEVYLSPLLKQMYIAFVKNSRFTSPNVLPMINFMQRTLTEMLALDSPSSYQHSFLYIRQLAIHLRSAMTLRKKENFQSVYNWQYIHCLYFWCRVLSTIHPSEVMEPLIYPLAQVIIGCIKLVPTSRFYPLRMHCIRALTLLSQSTRTFIPVLPFILEVFQQVDFNKKPGRMSSKPINFAVILKLSNANLQEKAFRDGLIDQLYDLLLEYLHGQAHSIGFPELVLPTVIQLKSFLKECKVANYCRPMRQLLEKLQENSAHICSRRQRAAFGVASTAAVEQWEKQVKEEGTPLSRYYSQWKKLREKEIQLEISGKERLEDLNFPEIKRRRPDERKEEDKKEFKDLFELDSDSEEENGGFSVKGTGLGLGLPFPSEEGGAGAQQAQERRSCPRGLSRSDLQQLAQGGDDLVQDLEFSDED</sequence>
<dbReference type="SUPFAM" id="SSF48371">
    <property type="entry name" value="ARM repeat"/>
    <property type="match status" value="1"/>
</dbReference>